<dbReference type="PANTHER" id="PTHR41795:SF1">
    <property type="entry name" value="EXOPOLYSACCHARIDE SYNTHESIS PROTEIN"/>
    <property type="match status" value="1"/>
</dbReference>
<feature type="transmembrane region" description="Helical" evidence="1">
    <location>
        <begin position="113"/>
        <end position="136"/>
    </location>
</feature>
<keyword evidence="3" id="KW-1185">Reference proteome</keyword>
<feature type="transmembrane region" description="Helical" evidence="1">
    <location>
        <begin position="31"/>
        <end position="64"/>
    </location>
</feature>
<evidence type="ECO:0000313" key="2">
    <source>
        <dbReference type="EMBL" id="OWU73708.1"/>
    </source>
</evidence>
<evidence type="ECO:0000256" key="1">
    <source>
        <dbReference type="SAM" id="Phobius"/>
    </source>
</evidence>
<gene>
    <name evidence="2" type="ORF">ATO3_12530</name>
</gene>
<evidence type="ECO:0000313" key="3">
    <source>
        <dbReference type="Proteomes" id="UP000215377"/>
    </source>
</evidence>
<feature type="transmembrane region" description="Helical" evidence="1">
    <location>
        <begin position="169"/>
        <end position="186"/>
    </location>
</feature>
<dbReference type="PIRSF" id="PIRSF033239">
    <property type="entry name" value="ExoD"/>
    <property type="match status" value="1"/>
</dbReference>
<dbReference type="OrthoDB" id="7949130at2"/>
<dbReference type="EMBL" id="AQQR01000004">
    <property type="protein sequence ID" value="OWU73708.1"/>
    <property type="molecule type" value="Genomic_DNA"/>
</dbReference>
<keyword evidence="1" id="KW-0472">Membrane</keyword>
<name>A0A225NMN0_9RHOB</name>
<comment type="caution">
    <text evidence="2">The sequence shown here is derived from an EMBL/GenBank/DDBJ whole genome shotgun (WGS) entry which is preliminary data.</text>
</comment>
<dbReference type="AlphaFoldDB" id="A0A225NMN0"/>
<protein>
    <recommendedName>
        <fullName evidence="4">Exopolysaccharide synthesis protein</fullName>
    </recommendedName>
</protein>
<dbReference type="Pfam" id="PF06055">
    <property type="entry name" value="ExoD"/>
    <property type="match status" value="1"/>
</dbReference>
<evidence type="ECO:0008006" key="4">
    <source>
        <dbReference type="Google" id="ProtNLM"/>
    </source>
</evidence>
<organism evidence="2 3">
    <name type="scientific">Marinibacterium profundimaris</name>
    <dbReference type="NCBI Taxonomy" id="1679460"/>
    <lineage>
        <taxon>Bacteria</taxon>
        <taxon>Pseudomonadati</taxon>
        <taxon>Pseudomonadota</taxon>
        <taxon>Alphaproteobacteria</taxon>
        <taxon>Rhodobacterales</taxon>
        <taxon>Paracoccaceae</taxon>
        <taxon>Marinibacterium</taxon>
    </lineage>
</organism>
<dbReference type="Proteomes" id="UP000215377">
    <property type="component" value="Unassembled WGS sequence"/>
</dbReference>
<dbReference type="InterPro" id="IPR010331">
    <property type="entry name" value="ExoD"/>
</dbReference>
<proteinExistence type="predicted"/>
<accession>A0A225NMN0</accession>
<reference evidence="2 3" key="1">
    <citation type="submission" date="2013-04" db="EMBL/GenBank/DDBJ databases">
        <title>Oceanicola sp. 22II1-22F33 Genome Sequencing.</title>
        <authorList>
            <person name="Lai Q."/>
            <person name="Li G."/>
            <person name="Shao Z."/>
        </authorList>
    </citation>
    <scope>NUCLEOTIDE SEQUENCE [LARGE SCALE GENOMIC DNA]</scope>
    <source>
        <strain evidence="2 3">22II1-22F33</strain>
    </source>
</reference>
<keyword evidence="1" id="KW-0812">Transmembrane</keyword>
<sequence length="187" mass="20243">MSAVIDEINEAVEDGETNVGDLLDAMGRTSFVPVLMVPALAIVSPLSGVPGFSSAAGILIAVISTQLLIGRRGKLWLPGVLRRRRVPSRWVEKVADSLHDPARWLDTHTRPRLSFLAAAPFNRVIYAACIFCGLSMPFMELLPFTSSIMALAVLLMSLTLLVRDGLFALAGYLVISLLLLTAIMLII</sequence>
<dbReference type="PANTHER" id="PTHR41795">
    <property type="entry name" value="EXOPOLYSACCHARIDE SYNTHESIS PROTEIN"/>
    <property type="match status" value="1"/>
</dbReference>
<feature type="transmembrane region" description="Helical" evidence="1">
    <location>
        <begin position="142"/>
        <end position="162"/>
    </location>
</feature>
<keyword evidence="1" id="KW-1133">Transmembrane helix</keyword>